<dbReference type="Proteomes" id="UP000002218">
    <property type="component" value="Chromosome"/>
</dbReference>
<keyword evidence="3" id="KW-1185">Reference proteome</keyword>
<dbReference type="AlphaFoldDB" id="C8XC82"/>
<proteinExistence type="predicted"/>
<evidence type="ECO:0000259" key="1">
    <source>
        <dbReference type="Pfam" id="PF01145"/>
    </source>
</evidence>
<dbReference type="EMBL" id="CP001737">
    <property type="protein sequence ID" value="ACV81476.1"/>
    <property type="molecule type" value="Genomic_DNA"/>
</dbReference>
<dbReference type="InParanoid" id="C8XC82"/>
<dbReference type="KEGG" id="nml:Namu_5210"/>
<reference evidence="3" key="1">
    <citation type="submission" date="2009-09" db="EMBL/GenBank/DDBJ databases">
        <title>The complete genome of Nakamurella multipartita DSM 44233.</title>
        <authorList>
            <consortium name="US DOE Joint Genome Institute (JGI-PGF)"/>
            <person name="Lucas S."/>
            <person name="Copeland A."/>
            <person name="Lapidus A."/>
            <person name="Glavina del Rio T."/>
            <person name="Dalin E."/>
            <person name="Tice H."/>
            <person name="Bruce D."/>
            <person name="Goodwin L."/>
            <person name="Pitluck S."/>
            <person name="Kyrpides N."/>
            <person name="Mavromatis K."/>
            <person name="Ivanova N."/>
            <person name="Ovchinnikova G."/>
            <person name="Sims D."/>
            <person name="Meincke L."/>
            <person name="Brettin T."/>
            <person name="Detter J.C."/>
            <person name="Han C."/>
            <person name="Larimer F."/>
            <person name="Land M."/>
            <person name="Hauser L."/>
            <person name="Markowitz V."/>
            <person name="Cheng J.-F."/>
            <person name="Hugenholtz P."/>
            <person name="Woyke T."/>
            <person name="Wu D."/>
            <person name="Klenk H.-P."/>
            <person name="Eisen J.A."/>
        </authorList>
    </citation>
    <scope>NUCLEOTIDE SEQUENCE [LARGE SCALE GENOMIC DNA]</scope>
    <source>
        <strain evidence="3">ATCC 700099 / DSM 44233 / CIP 104796 / JCM 9543 / NBRC 105858 / Y-104</strain>
    </source>
</reference>
<evidence type="ECO:0000313" key="2">
    <source>
        <dbReference type="EMBL" id="ACV81476.1"/>
    </source>
</evidence>
<feature type="domain" description="Band 7" evidence="1">
    <location>
        <begin position="31"/>
        <end position="239"/>
    </location>
</feature>
<protein>
    <submittedName>
        <fullName evidence="2">Band 7 protein</fullName>
    </submittedName>
</protein>
<dbReference type="eggNOG" id="COG0330">
    <property type="taxonomic scope" value="Bacteria"/>
</dbReference>
<dbReference type="HOGENOM" id="CLU_914708_0_0_11"/>
<dbReference type="Pfam" id="PF01145">
    <property type="entry name" value="Band_7"/>
    <property type="match status" value="1"/>
</dbReference>
<reference evidence="2 3" key="2">
    <citation type="journal article" date="2010" name="Stand. Genomic Sci.">
        <title>Complete genome sequence of Nakamurella multipartita type strain (Y-104).</title>
        <authorList>
            <person name="Tice H."/>
            <person name="Mayilraj S."/>
            <person name="Sims D."/>
            <person name="Lapidus A."/>
            <person name="Nolan M."/>
            <person name="Lucas S."/>
            <person name="Glavina Del Rio T."/>
            <person name="Copeland A."/>
            <person name="Cheng J.F."/>
            <person name="Meincke L."/>
            <person name="Bruce D."/>
            <person name="Goodwin L."/>
            <person name="Pitluck S."/>
            <person name="Ivanova N."/>
            <person name="Mavromatis K."/>
            <person name="Ovchinnikova G."/>
            <person name="Pati A."/>
            <person name="Chen A."/>
            <person name="Palaniappan K."/>
            <person name="Land M."/>
            <person name="Hauser L."/>
            <person name="Chang Y.J."/>
            <person name="Jeffries C.D."/>
            <person name="Detter J.C."/>
            <person name="Brettin T."/>
            <person name="Rohde M."/>
            <person name="Goker M."/>
            <person name="Bristow J."/>
            <person name="Eisen J.A."/>
            <person name="Markowitz V."/>
            <person name="Hugenholtz P."/>
            <person name="Kyrpides N.C."/>
            <person name="Klenk H.P."/>
            <person name="Chen F."/>
        </authorList>
    </citation>
    <scope>NUCLEOTIDE SEQUENCE [LARGE SCALE GENOMIC DNA]</scope>
    <source>
        <strain evidence="3">ATCC 700099 / DSM 44233 / CIP 104796 / JCM 9543 / NBRC 105858 / Y-104</strain>
    </source>
</reference>
<sequence length="311" mass="33941" precursor="true">MSTLAWIILLILILPAIGLLVWVILAASLVRVPSGSLGLVMSRGKATDRSLLPGGHFVFAFRRVIIEEYPSVELAYRADGQSADEGVGFNRHLGDRRVSRGAFDRLEMSGPPLRATLGDRTEAVVVFTVRFQLLAENLRTVHERFGPNGIFGIVRDSSARAVLGSLAEHHDGIEQFFGAERQACEQRLATAVRDALEADGISMTGFVLGTADLGKTGEVVQATVRAQYELERERAEAQTRTLRALNDADLQKQMSSPNDGAWRYRETDLWRELVDRTEALNVALRAGPAVPVATAVNEDILVDQNDPGAPA</sequence>
<accession>C8XC82</accession>
<evidence type="ECO:0000313" key="3">
    <source>
        <dbReference type="Proteomes" id="UP000002218"/>
    </source>
</evidence>
<gene>
    <name evidence="2" type="ordered locus">Namu_5210</name>
</gene>
<dbReference type="STRING" id="479431.Namu_5210"/>
<dbReference type="InterPro" id="IPR001107">
    <property type="entry name" value="Band_7"/>
</dbReference>
<organism evidence="2 3">
    <name type="scientific">Nakamurella multipartita (strain ATCC 700099 / DSM 44233 / CIP 104796 / JCM 9543 / NBRC 105858 / Y-104)</name>
    <name type="common">Microsphaera multipartita</name>
    <dbReference type="NCBI Taxonomy" id="479431"/>
    <lineage>
        <taxon>Bacteria</taxon>
        <taxon>Bacillati</taxon>
        <taxon>Actinomycetota</taxon>
        <taxon>Actinomycetes</taxon>
        <taxon>Nakamurellales</taxon>
        <taxon>Nakamurellaceae</taxon>
        <taxon>Nakamurella</taxon>
    </lineage>
</organism>
<dbReference type="RefSeq" id="WP_015750282.1">
    <property type="nucleotide sequence ID" value="NC_013235.1"/>
</dbReference>
<name>C8XC82_NAKMY</name>
<dbReference type="OrthoDB" id="4860397at2"/>